<dbReference type="Proteomes" id="UP000026960">
    <property type="component" value="Chromosome 3"/>
</dbReference>
<reference evidence="3" key="2">
    <citation type="submission" date="2015-03" db="UniProtKB">
        <authorList>
            <consortium name="EnsemblPlants"/>
        </authorList>
    </citation>
    <scope>IDENTIFICATION</scope>
</reference>
<accession>A0A0D3FLY8</accession>
<dbReference type="EnsemblPlants" id="OBART03G28030.1">
    <property type="protein sequence ID" value="OBART03G28030.1"/>
    <property type="gene ID" value="OBART03G28030"/>
</dbReference>
<evidence type="ECO:0000256" key="2">
    <source>
        <dbReference type="ARBA" id="ARBA00023239"/>
    </source>
</evidence>
<keyword evidence="4" id="KW-1185">Reference proteome</keyword>
<dbReference type="HOGENOM" id="CLU_2871177_0_0_1"/>
<evidence type="ECO:0000256" key="1">
    <source>
        <dbReference type="ARBA" id="ARBA00022898"/>
    </source>
</evidence>
<sequence length="64" mass="7263">MNRNDHALERYFGDLPCVEVIGEPGRYFAETAFTLATPTRVIGKGTRGELREYWIDDGLYGPLN</sequence>
<dbReference type="InterPro" id="IPR009006">
    <property type="entry name" value="Ala_racemase/Decarboxylase_C"/>
</dbReference>
<name>A0A0D3FLY8_9ORYZ</name>
<dbReference type="InterPro" id="IPR002433">
    <property type="entry name" value="Orn_de-COase"/>
</dbReference>
<organism evidence="3">
    <name type="scientific">Oryza barthii</name>
    <dbReference type="NCBI Taxonomy" id="65489"/>
    <lineage>
        <taxon>Eukaryota</taxon>
        <taxon>Viridiplantae</taxon>
        <taxon>Streptophyta</taxon>
        <taxon>Embryophyta</taxon>
        <taxon>Tracheophyta</taxon>
        <taxon>Spermatophyta</taxon>
        <taxon>Magnoliopsida</taxon>
        <taxon>Liliopsida</taxon>
        <taxon>Poales</taxon>
        <taxon>Poaceae</taxon>
        <taxon>BOP clade</taxon>
        <taxon>Oryzoideae</taxon>
        <taxon>Oryzeae</taxon>
        <taxon>Oryzinae</taxon>
        <taxon>Oryza</taxon>
    </lineage>
</organism>
<evidence type="ECO:0000313" key="4">
    <source>
        <dbReference type="Proteomes" id="UP000026960"/>
    </source>
</evidence>
<evidence type="ECO:0000313" key="3">
    <source>
        <dbReference type="EnsemblPlants" id="OBART03G28030.1"/>
    </source>
</evidence>
<reference evidence="3" key="1">
    <citation type="journal article" date="2009" name="Rice">
        <title>De Novo Next Generation Sequencing of Plant Genomes.</title>
        <authorList>
            <person name="Rounsley S."/>
            <person name="Marri P.R."/>
            <person name="Yu Y."/>
            <person name="He R."/>
            <person name="Sisneros N."/>
            <person name="Goicoechea J.L."/>
            <person name="Lee S.J."/>
            <person name="Angelova A."/>
            <person name="Kudrna D."/>
            <person name="Luo M."/>
            <person name="Affourtit J."/>
            <person name="Desany B."/>
            <person name="Knight J."/>
            <person name="Niazi F."/>
            <person name="Egholm M."/>
            <person name="Wing R.A."/>
        </authorList>
    </citation>
    <scope>NUCLEOTIDE SEQUENCE [LARGE SCALE GENOMIC DNA]</scope>
    <source>
        <strain evidence="3">cv. IRGC 105608</strain>
    </source>
</reference>
<keyword evidence="1" id="KW-0663">Pyridoxal phosphate</keyword>
<dbReference type="PANTHER" id="PTHR11482">
    <property type="entry name" value="ARGININE/DIAMINOPIMELATE/ORNITHINE DECARBOXYLASE"/>
    <property type="match status" value="1"/>
</dbReference>
<keyword evidence="2" id="KW-0456">Lyase</keyword>
<dbReference type="AlphaFoldDB" id="A0A0D3FLY8"/>
<dbReference type="GO" id="GO:0005737">
    <property type="term" value="C:cytoplasm"/>
    <property type="evidence" value="ECO:0007669"/>
    <property type="project" value="TreeGrafter"/>
</dbReference>
<dbReference type="PaxDb" id="65489-OBART03G28030.1"/>
<dbReference type="GO" id="GO:0004586">
    <property type="term" value="F:ornithine decarboxylase activity"/>
    <property type="evidence" value="ECO:0007669"/>
    <property type="project" value="TreeGrafter"/>
</dbReference>
<dbReference type="STRING" id="65489.A0A0D3FLY8"/>
<dbReference type="GO" id="GO:0033387">
    <property type="term" value="P:putrescine biosynthetic process from arginine, via ornithine"/>
    <property type="evidence" value="ECO:0007669"/>
    <property type="project" value="TreeGrafter"/>
</dbReference>
<proteinExistence type="predicted"/>
<dbReference type="Gene3D" id="2.40.37.10">
    <property type="entry name" value="Lyase, Ornithine Decarboxylase, Chain A, domain 1"/>
    <property type="match status" value="1"/>
</dbReference>
<protein>
    <submittedName>
        <fullName evidence="3">Uncharacterized protein</fullName>
    </submittedName>
</protein>
<dbReference type="PANTHER" id="PTHR11482:SF6">
    <property type="entry name" value="ORNITHINE DECARBOXYLASE 1-RELATED"/>
    <property type="match status" value="1"/>
</dbReference>
<dbReference type="Gramene" id="OBART03G28030.1">
    <property type="protein sequence ID" value="OBART03G28030.1"/>
    <property type="gene ID" value="OBART03G28030"/>
</dbReference>
<dbReference type="SUPFAM" id="SSF50621">
    <property type="entry name" value="Alanine racemase C-terminal domain-like"/>
    <property type="match status" value="1"/>
</dbReference>